<keyword evidence="6" id="KW-1185">Reference proteome</keyword>
<proteinExistence type="inferred from homology"/>
<sequence length="510" mass="59925">MYSKTPAYESVIFDTVMQKMDRFVSDFVKVLLKNLIQQMPPPSSVQNLSSYLSNEVQNQRSFMSSVASGLWSVMTLGLGSANLSTDQNNLEDENEKYFLPSDSTTQNTDDQLDCSSRYVAWQSCHILLVLSNNYTNESLYNPYRLALFHFTDTQNTPTNLPNSEPLPWFSIDFSKLFQMFTHTVHTDQYSLLLYMLLHRNQHFKMFILSRLQIDLLVMPLLKVIFTAPERNSHHIYMTLIIILILSEDDIFNKSAHTIPIKKLTWYTERSLSEISLGGLLILVLIRTIQFNMTRMRDKYLHTNCLAALANMSSKFQNLHPYVCQRINSLFNMLTRKRTKIITQINEENSKPDAEKNDNNNKDLLQDLSIIEELMKMVLEIINSCLTNNLHHNSDLIYSILYHKTIYLQFRDHPTFQDLTQNIDTVITRFSHEIEIVEDKTIENLRELITMGAKQFSRERFRKFPELKFKYVEEDQPEEFFVPYVWSLVYKYSSLYWIDHSVDLFNSSKNQ</sequence>
<gene>
    <name evidence="5" type="ORF">BpHYR1_045445</name>
</gene>
<dbReference type="EMBL" id="REGN01000338">
    <property type="protein sequence ID" value="RNA42637.1"/>
    <property type="molecule type" value="Genomic_DNA"/>
</dbReference>
<protein>
    <recommendedName>
        <fullName evidence="2">Dymeclin</fullName>
    </recommendedName>
</protein>
<comment type="caution">
    <text evidence="5">The sequence shown here is derived from an EMBL/GenBank/DDBJ whole genome shotgun (WGS) entry which is preliminary data.</text>
</comment>
<name>A0A3M7T3Y6_BRAPC</name>
<dbReference type="PANTHER" id="PTHR12895">
    <property type="entry name" value="DYMECLIN"/>
    <property type="match status" value="1"/>
</dbReference>
<keyword evidence="3" id="KW-0519">Myristate</keyword>
<dbReference type="GO" id="GO:0007030">
    <property type="term" value="P:Golgi organization"/>
    <property type="evidence" value="ECO:0007669"/>
    <property type="project" value="TreeGrafter"/>
</dbReference>
<evidence type="ECO:0000256" key="3">
    <source>
        <dbReference type="ARBA" id="ARBA00022707"/>
    </source>
</evidence>
<dbReference type="Proteomes" id="UP000276133">
    <property type="component" value="Unassembled WGS sequence"/>
</dbReference>
<dbReference type="Pfam" id="PF09742">
    <property type="entry name" value="Dymeclin"/>
    <property type="match status" value="1"/>
</dbReference>
<dbReference type="InterPro" id="IPR019142">
    <property type="entry name" value="Dymeclin"/>
</dbReference>
<reference evidence="5 6" key="1">
    <citation type="journal article" date="2018" name="Sci. Rep.">
        <title>Genomic signatures of local adaptation to the degree of environmental predictability in rotifers.</title>
        <authorList>
            <person name="Franch-Gras L."/>
            <person name="Hahn C."/>
            <person name="Garcia-Roger E.M."/>
            <person name="Carmona M.J."/>
            <person name="Serra M."/>
            <person name="Gomez A."/>
        </authorList>
    </citation>
    <scope>NUCLEOTIDE SEQUENCE [LARGE SCALE GENOMIC DNA]</scope>
    <source>
        <strain evidence="5">HYR1</strain>
    </source>
</reference>
<dbReference type="PANTHER" id="PTHR12895:SF9">
    <property type="entry name" value="DYMECLIN"/>
    <property type="match status" value="1"/>
</dbReference>
<dbReference type="STRING" id="10195.A0A3M7T3Y6"/>
<keyword evidence="4" id="KW-0449">Lipoprotein</keyword>
<comment type="similarity">
    <text evidence="1">Belongs to the dymeclin family.</text>
</comment>
<evidence type="ECO:0000313" key="6">
    <source>
        <dbReference type="Proteomes" id="UP000276133"/>
    </source>
</evidence>
<evidence type="ECO:0000256" key="4">
    <source>
        <dbReference type="ARBA" id="ARBA00023288"/>
    </source>
</evidence>
<evidence type="ECO:0000256" key="2">
    <source>
        <dbReference type="ARBA" id="ARBA00015736"/>
    </source>
</evidence>
<evidence type="ECO:0000256" key="1">
    <source>
        <dbReference type="ARBA" id="ARBA00010603"/>
    </source>
</evidence>
<organism evidence="5 6">
    <name type="scientific">Brachionus plicatilis</name>
    <name type="common">Marine rotifer</name>
    <name type="synonym">Brachionus muelleri</name>
    <dbReference type="NCBI Taxonomy" id="10195"/>
    <lineage>
        <taxon>Eukaryota</taxon>
        <taxon>Metazoa</taxon>
        <taxon>Spiralia</taxon>
        <taxon>Gnathifera</taxon>
        <taxon>Rotifera</taxon>
        <taxon>Eurotatoria</taxon>
        <taxon>Monogononta</taxon>
        <taxon>Pseudotrocha</taxon>
        <taxon>Ploima</taxon>
        <taxon>Brachionidae</taxon>
        <taxon>Brachionus</taxon>
    </lineage>
</organism>
<dbReference type="OrthoDB" id="10253409at2759"/>
<dbReference type="GO" id="GO:0005794">
    <property type="term" value="C:Golgi apparatus"/>
    <property type="evidence" value="ECO:0007669"/>
    <property type="project" value="TreeGrafter"/>
</dbReference>
<accession>A0A3M7T3Y6</accession>
<evidence type="ECO:0000313" key="5">
    <source>
        <dbReference type="EMBL" id="RNA42637.1"/>
    </source>
</evidence>
<dbReference type="AlphaFoldDB" id="A0A3M7T3Y6"/>